<accession>M2PJU3</accession>
<dbReference type="Proteomes" id="UP000016930">
    <property type="component" value="Unassembled WGS sequence"/>
</dbReference>
<dbReference type="SUPFAM" id="SSF55945">
    <property type="entry name" value="TATA-box binding protein-like"/>
    <property type="match status" value="2"/>
</dbReference>
<proteinExistence type="inferred from homology"/>
<keyword evidence="6" id="KW-1185">Reference proteome</keyword>
<dbReference type="EMBL" id="KB445798">
    <property type="protein sequence ID" value="EMD36484.1"/>
    <property type="molecule type" value="Genomic_DNA"/>
</dbReference>
<keyword evidence="2" id="KW-0238">DNA-binding</keyword>
<protein>
    <recommendedName>
        <fullName evidence="7">TATA-box binding protein</fullName>
    </recommendedName>
</protein>
<gene>
    <name evidence="5" type="ORF">CERSUDRAFT_95784</name>
</gene>
<evidence type="ECO:0000256" key="3">
    <source>
        <dbReference type="ARBA" id="ARBA00023163"/>
    </source>
</evidence>
<evidence type="ECO:0008006" key="7">
    <source>
        <dbReference type="Google" id="ProtNLM"/>
    </source>
</evidence>
<comment type="similarity">
    <text evidence="1">Belongs to the TBP family.</text>
</comment>
<organism evidence="5 6">
    <name type="scientific">Ceriporiopsis subvermispora (strain B)</name>
    <name type="common">White-rot fungus</name>
    <name type="synonym">Gelatoporia subvermispora</name>
    <dbReference type="NCBI Taxonomy" id="914234"/>
    <lineage>
        <taxon>Eukaryota</taxon>
        <taxon>Fungi</taxon>
        <taxon>Dikarya</taxon>
        <taxon>Basidiomycota</taxon>
        <taxon>Agaricomycotina</taxon>
        <taxon>Agaricomycetes</taxon>
        <taxon>Polyporales</taxon>
        <taxon>Gelatoporiaceae</taxon>
        <taxon>Gelatoporia</taxon>
    </lineage>
</organism>
<dbReference type="AlphaFoldDB" id="M2PJU3"/>
<evidence type="ECO:0000256" key="4">
    <source>
        <dbReference type="SAM" id="SignalP"/>
    </source>
</evidence>
<evidence type="ECO:0000256" key="1">
    <source>
        <dbReference type="ARBA" id="ARBA00005560"/>
    </source>
</evidence>
<reference evidence="5 6" key="1">
    <citation type="journal article" date="2012" name="Proc. Natl. Acad. Sci. U.S.A.">
        <title>Comparative genomics of Ceriporiopsis subvermispora and Phanerochaete chrysosporium provide insight into selective ligninolysis.</title>
        <authorList>
            <person name="Fernandez-Fueyo E."/>
            <person name="Ruiz-Duenas F.J."/>
            <person name="Ferreira P."/>
            <person name="Floudas D."/>
            <person name="Hibbett D.S."/>
            <person name="Canessa P."/>
            <person name="Larrondo L.F."/>
            <person name="James T.Y."/>
            <person name="Seelenfreund D."/>
            <person name="Lobos S."/>
            <person name="Polanco R."/>
            <person name="Tello M."/>
            <person name="Honda Y."/>
            <person name="Watanabe T."/>
            <person name="Watanabe T."/>
            <person name="Ryu J.S."/>
            <person name="Kubicek C.P."/>
            <person name="Schmoll M."/>
            <person name="Gaskell J."/>
            <person name="Hammel K.E."/>
            <person name="St John F.J."/>
            <person name="Vanden Wymelenberg A."/>
            <person name="Sabat G."/>
            <person name="Splinter BonDurant S."/>
            <person name="Syed K."/>
            <person name="Yadav J.S."/>
            <person name="Doddapaneni H."/>
            <person name="Subramanian V."/>
            <person name="Lavin J.L."/>
            <person name="Oguiza J.A."/>
            <person name="Perez G."/>
            <person name="Pisabarro A.G."/>
            <person name="Ramirez L."/>
            <person name="Santoyo F."/>
            <person name="Master E."/>
            <person name="Coutinho P.M."/>
            <person name="Henrissat B."/>
            <person name="Lombard V."/>
            <person name="Magnuson J.K."/>
            <person name="Kuees U."/>
            <person name="Hori C."/>
            <person name="Igarashi K."/>
            <person name="Samejima M."/>
            <person name="Held B.W."/>
            <person name="Barry K.W."/>
            <person name="LaButti K.M."/>
            <person name="Lapidus A."/>
            <person name="Lindquist E.A."/>
            <person name="Lucas S.M."/>
            <person name="Riley R."/>
            <person name="Salamov A.A."/>
            <person name="Hoffmeister D."/>
            <person name="Schwenk D."/>
            <person name="Hadar Y."/>
            <person name="Yarden O."/>
            <person name="de Vries R.P."/>
            <person name="Wiebenga A."/>
            <person name="Stenlid J."/>
            <person name="Eastwood D."/>
            <person name="Grigoriev I.V."/>
            <person name="Berka R.M."/>
            <person name="Blanchette R.A."/>
            <person name="Kersten P."/>
            <person name="Martinez A.T."/>
            <person name="Vicuna R."/>
            <person name="Cullen D."/>
        </authorList>
    </citation>
    <scope>NUCLEOTIDE SEQUENCE [LARGE SCALE GENOMIC DNA]</scope>
    <source>
        <strain evidence="5 6">B</strain>
    </source>
</reference>
<keyword evidence="4" id="KW-0732">Signal</keyword>
<dbReference type="Gene3D" id="3.30.310.10">
    <property type="entry name" value="TATA-Binding Protein"/>
    <property type="match status" value="2"/>
</dbReference>
<dbReference type="InterPro" id="IPR000814">
    <property type="entry name" value="TBP"/>
</dbReference>
<evidence type="ECO:0000313" key="5">
    <source>
        <dbReference type="EMBL" id="EMD36484.1"/>
    </source>
</evidence>
<evidence type="ECO:0000256" key="2">
    <source>
        <dbReference type="ARBA" id="ARBA00023125"/>
    </source>
</evidence>
<name>M2PJU3_CERS8</name>
<dbReference type="GO" id="GO:0006352">
    <property type="term" value="P:DNA-templated transcription initiation"/>
    <property type="evidence" value="ECO:0007669"/>
    <property type="project" value="InterPro"/>
</dbReference>
<dbReference type="HOGENOM" id="CLU_060161_4_3_1"/>
<sequence>MRVCDLKMAVLIFVSGKLVVTGAKSEDNTCLASRKSARIVQKLEFDPNFSELKIQNTMGSRDFSSFEPELFPGLTYSMIKPKVVLLIFMSRMVVLTRAKVHIFYYWEASSPGREEIYTALTTIYTVLYEFQEPAPAWSKPHLRPVHQYFLLSLL</sequence>
<dbReference type="STRING" id="914234.M2PJU3"/>
<dbReference type="InterPro" id="IPR012295">
    <property type="entry name" value="TBP_dom_sf"/>
</dbReference>
<dbReference type="OrthoDB" id="2127950at2759"/>
<dbReference type="PANTHER" id="PTHR10126">
    <property type="entry name" value="TATA-BOX BINDING PROTEIN"/>
    <property type="match status" value="1"/>
</dbReference>
<dbReference type="GO" id="GO:0003677">
    <property type="term" value="F:DNA binding"/>
    <property type="evidence" value="ECO:0007669"/>
    <property type="project" value="UniProtKB-KW"/>
</dbReference>
<evidence type="ECO:0000313" key="6">
    <source>
        <dbReference type="Proteomes" id="UP000016930"/>
    </source>
</evidence>
<feature type="signal peptide" evidence="4">
    <location>
        <begin position="1"/>
        <end position="25"/>
    </location>
</feature>
<feature type="chain" id="PRO_5004022225" description="TATA-box binding protein" evidence="4">
    <location>
        <begin position="26"/>
        <end position="154"/>
    </location>
</feature>
<dbReference type="Pfam" id="PF00352">
    <property type="entry name" value="TBP"/>
    <property type="match status" value="2"/>
</dbReference>
<keyword evidence="3" id="KW-0804">Transcription</keyword>